<evidence type="ECO:0000313" key="2">
    <source>
        <dbReference type="EMBL" id="CAL1383386.1"/>
    </source>
</evidence>
<evidence type="ECO:0000313" key="3">
    <source>
        <dbReference type="Proteomes" id="UP001497516"/>
    </source>
</evidence>
<keyword evidence="3" id="KW-1185">Reference proteome</keyword>
<accession>A0AAV2EBQ2</accession>
<gene>
    <name evidence="2" type="ORF">LTRI10_LOCUS24665</name>
</gene>
<protein>
    <submittedName>
        <fullName evidence="2">Uncharacterized protein</fullName>
    </submittedName>
</protein>
<dbReference type="EMBL" id="OZ034817">
    <property type="protein sequence ID" value="CAL1383386.1"/>
    <property type="molecule type" value="Genomic_DNA"/>
</dbReference>
<dbReference type="Proteomes" id="UP001497516">
    <property type="component" value="Chromosome 4"/>
</dbReference>
<dbReference type="AlphaFoldDB" id="A0AAV2EBQ2"/>
<feature type="region of interest" description="Disordered" evidence="1">
    <location>
        <begin position="1"/>
        <end position="85"/>
    </location>
</feature>
<feature type="compositionally biased region" description="Low complexity" evidence="1">
    <location>
        <begin position="40"/>
        <end position="67"/>
    </location>
</feature>
<evidence type="ECO:0000256" key="1">
    <source>
        <dbReference type="SAM" id="MobiDB-lite"/>
    </source>
</evidence>
<reference evidence="2 3" key="1">
    <citation type="submission" date="2024-04" db="EMBL/GenBank/DDBJ databases">
        <authorList>
            <person name="Fracassetti M."/>
        </authorList>
    </citation>
    <scope>NUCLEOTIDE SEQUENCE [LARGE SCALE GENOMIC DNA]</scope>
</reference>
<organism evidence="2 3">
    <name type="scientific">Linum trigynum</name>
    <dbReference type="NCBI Taxonomy" id="586398"/>
    <lineage>
        <taxon>Eukaryota</taxon>
        <taxon>Viridiplantae</taxon>
        <taxon>Streptophyta</taxon>
        <taxon>Embryophyta</taxon>
        <taxon>Tracheophyta</taxon>
        <taxon>Spermatophyta</taxon>
        <taxon>Magnoliopsida</taxon>
        <taxon>eudicotyledons</taxon>
        <taxon>Gunneridae</taxon>
        <taxon>Pentapetalae</taxon>
        <taxon>rosids</taxon>
        <taxon>fabids</taxon>
        <taxon>Malpighiales</taxon>
        <taxon>Linaceae</taxon>
        <taxon>Linum</taxon>
    </lineage>
</organism>
<name>A0AAV2EBQ2_9ROSI</name>
<proteinExistence type="predicted"/>
<sequence length="85" mass="8390">MEAPDATTDVDTASPVVPSTSPAEDAPHEVSVPAESSPGPSTEISTASSSPSHPSSPSSAGDTSSQPAADVSPPAEPPLRRGDRV</sequence>